<organism evidence="1 2">
    <name type="scientific">Halorientalis pallida</name>
    <dbReference type="NCBI Taxonomy" id="2479928"/>
    <lineage>
        <taxon>Archaea</taxon>
        <taxon>Methanobacteriati</taxon>
        <taxon>Methanobacteriota</taxon>
        <taxon>Stenosarchaea group</taxon>
        <taxon>Halobacteria</taxon>
        <taxon>Halobacteriales</taxon>
        <taxon>Haloarculaceae</taxon>
        <taxon>Halorientalis</taxon>
    </lineage>
</organism>
<name>A0A498L060_9EURY</name>
<comment type="caution">
    <text evidence="1">The sequence shown here is derived from an EMBL/GenBank/DDBJ whole genome shotgun (WGS) entry which is preliminary data.</text>
</comment>
<dbReference type="RefSeq" id="WP_129067302.1">
    <property type="nucleotide sequence ID" value="NZ_RDFA01000001.1"/>
</dbReference>
<sequence>MPLGHSEVAGVGDATLLISEAIDRAIYNSEEGFPDETERELTPPYASLELVGTETRNPEYGEEYEQNQIALNIDLSVSRALEHDVTEDLAVATYEIVADASNTVLGENAMEENSGISYDPEFDTGKKSSAVSAVSLDIESENGTGEVSYQHPDEAADGQSIVDLSTAIDSYLEGSDEAIRGEVSGEYNFN</sequence>
<keyword evidence="2" id="KW-1185">Reference proteome</keyword>
<dbReference type="AlphaFoldDB" id="A0A498L060"/>
<dbReference type="EMBL" id="RDFA01000001">
    <property type="protein sequence ID" value="RXK51437.1"/>
    <property type="molecule type" value="Genomic_DNA"/>
</dbReference>
<evidence type="ECO:0000313" key="1">
    <source>
        <dbReference type="EMBL" id="RXK51437.1"/>
    </source>
</evidence>
<evidence type="ECO:0000313" key="2">
    <source>
        <dbReference type="Proteomes" id="UP000289691"/>
    </source>
</evidence>
<protein>
    <submittedName>
        <fullName evidence="1">Uncharacterized protein</fullName>
    </submittedName>
</protein>
<reference evidence="1 2" key="1">
    <citation type="submission" date="2019-01" db="EMBL/GenBank/DDBJ databases">
        <title>Halorientalis sp. F13-25 a new haloarchaeum isolated from hypersaline water.</title>
        <authorList>
            <person name="Ana D.-V."/>
            <person name="Cristina S.-P."/>
            <person name="Antonio V."/>
        </authorList>
    </citation>
    <scope>NUCLEOTIDE SEQUENCE [LARGE SCALE GENOMIC DNA]</scope>
    <source>
        <strain evidence="1 2">F13-25</strain>
    </source>
</reference>
<dbReference type="Proteomes" id="UP000289691">
    <property type="component" value="Unassembled WGS sequence"/>
</dbReference>
<gene>
    <name evidence="1" type="ORF">EAF64_02015</name>
</gene>
<proteinExistence type="predicted"/>
<accession>A0A498L060</accession>